<keyword evidence="1" id="KW-0732">Signal</keyword>
<dbReference type="KEGG" id="dca:Desca_1847"/>
<organism evidence="2 3">
    <name type="scientific">Desulfotomaculum nigrificans (strain DSM 14880 / VKM B-2319 / CO-1-SRB)</name>
    <name type="common">Desulfotomaculum carboxydivorans</name>
    <dbReference type="NCBI Taxonomy" id="868595"/>
    <lineage>
        <taxon>Bacteria</taxon>
        <taxon>Bacillati</taxon>
        <taxon>Bacillota</taxon>
        <taxon>Clostridia</taxon>
        <taxon>Eubacteriales</taxon>
        <taxon>Desulfotomaculaceae</taxon>
        <taxon>Desulfotomaculum</taxon>
    </lineage>
</organism>
<dbReference type="Proteomes" id="UP000009226">
    <property type="component" value="Chromosome"/>
</dbReference>
<feature type="signal peptide" evidence="1">
    <location>
        <begin position="1"/>
        <end position="23"/>
    </location>
</feature>
<proteinExistence type="predicted"/>
<dbReference type="RefSeq" id="WP_003544316.1">
    <property type="nucleotide sequence ID" value="NC_015565.1"/>
</dbReference>
<feature type="chain" id="PRO_5038870826" description="Lipoprotein" evidence="1">
    <location>
        <begin position="24"/>
        <end position="137"/>
    </location>
</feature>
<evidence type="ECO:0000256" key="1">
    <source>
        <dbReference type="SAM" id="SignalP"/>
    </source>
</evidence>
<dbReference type="PROSITE" id="PS51257">
    <property type="entry name" value="PROKAR_LIPOPROTEIN"/>
    <property type="match status" value="1"/>
</dbReference>
<gene>
    <name evidence="2" type="ordered locus">Desca_1847</name>
</gene>
<dbReference type="HOGENOM" id="CLU_1803029_0_0_9"/>
<protein>
    <recommendedName>
        <fullName evidence="4">Lipoprotein</fullName>
    </recommendedName>
</protein>
<dbReference type="EMBL" id="CP002736">
    <property type="protein sequence ID" value="AEF94691.1"/>
    <property type="molecule type" value="Genomic_DNA"/>
</dbReference>
<name>F6B8C7_DESCC</name>
<reference evidence="2 3" key="1">
    <citation type="submission" date="2011-05" db="EMBL/GenBank/DDBJ databases">
        <title>Complete sequence of Desulfotomaculum carboxydivorans CO-1-SRB.</title>
        <authorList>
            <consortium name="US DOE Joint Genome Institute"/>
            <person name="Lucas S."/>
            <person name="Han J."/>
            <person name="Lapidus A."/>
            <person name="Cheng J.-F."/>
            <person name="Goodwin L."/>
            <person name="Pitluck S."/>
            <person name="Peters L."/>
            <person name="Mikhailova N."/>
            <person name="Lu M."/>
            <person name="Han C."/>
            <person name="Tapia R."/>
            <person name="Land M."/>
            <person name="Hauser L."/>
            <person name="Kyrpides N."/>
            <person name="Ivanova N."/>
            <person name="Pagani I."/>
            <person name="Stams A."/>
            <person name="Plugge C."/>
            <person name="Muyzer G."/>
            <person name="Kuever J."/>
            <person name="Parshina S."/>
            <person name="Ivanova A."/>
            <person name="Nazina T."/>
            <person name="Woyke T."/>
        </authorList>
    </citation>
    <scope>NUCLEOTIDE SEQUENCE [LARGE SCALE GENOMIC DNA]</scope>
    <source>
        <strain evidence="3">DSM 14880 / VKM B-2319 / CO-1-SRB</strain>
    </source>
</reference>
<keyword evidence="3" id="KW-1185">Reference proteome</keyword>
<sequence length="137" mass="14972" precursor="true">MKYGKLVALAAVIAMLVFLQGCAAKQVEKPVKVDTIVNKISIESLVCRQEANWLRVTGNIKNNSEYPVTSVEGQLTLNGGGGTPFDSRLIDLTQGKRLEPGEVLTFDSTFDYGKKTIPQLTVDAKITRLKVLPKPQP</sequence>
<evidence type="ECO:0000313" key="3">
    <source>
        <dbReference type="Proteomes" id="UP000009226"/>
    </source>
</evidence>
<accession>F6B8C7</accession>
<evidence type="ECO:0008006" key="4">
    <source>
        <dbReference type="Google" id="ProtNLM"/>
    </source>
</evidence>
<dbReference type="AlphaFoldDB" id="F6B8C7"/>
<evidence type="ECO:0000313" key="2">
    <source>
        <dbReference type="EMBL" id="AEF94691.1"/>
    </source>
</evidence>